<evidence type="ECO:0000256" key="6">
    <source>
        <dbReference type="SAM" id="Phobius"/>
    </source>
</evidence>
<dbReference type="OrthoDB" id="6535795at2"/>
<evidence type="ECO:0000256" key="5">
    <source>
        <dbReference type="ARBA" id="ARBA00023136"/>
    </source>
</evidence>
<dbReference type="GO" id="GO:0004713">
    <property type="term" value="F:protein tyrosine kinase activity"/>
    <property type="evidence" value="ECO:0007669"/>
    <property type="project" value="TreeGrafter"/>
</dbReference>
<evidence type="ECO:0000313" key="9">
    <source>
        <dbReference type="Proteomes" id="UP000249005"/>
    </source>
</evidence>
<dbReference type="Pfam" id="PF02706">
    <property type="entry name" value="Wzz"/>
    <property type="match status" value="1"/>
</dbReference>
<comment type="subcellular location">
    <subcellularLocation>
        <location evidence="1">Cell membrane</location>
        <topology evidence="1">Multi-pass membrane protein</topology>
    </subcellularLocation>
</comment>
<feature type="domain" description="Polysaccharide chain length determinant N-terminal" evidence="7">
    <location>
        <begin position="20"/>
        <end position="73"/>
    </location>
</feature>
<evidence type="ECO:0000256" key="1">
    <source>
        <dbReference type="ARBA" id="ARBA00004651"/>
    </source>
</evidence>
<dbReference type="GO" id="GO:0005886">
    <property type="term" value="C:plasma membrane"/>
    <property type="evidence" value="ECO:0007669"/>
    <property type="project" value="UniProtKB-SubCell"/>
</dbReference>
<dbReference type="InterPro" id="IPR050445">
    <property type="entry name" value="Bact_polysacc_biosynth/exp"/>
</dbReference>
<dbReference type="KEGG" id="lri:NCTC12151_03388"/>
<evidence type="ECO:0000256" key="3">
    <source>
        <dbReference type="ARBA" id="ARBA00022692"/>
    </source>
</evidence>
<dbReference type="Proteomes" id="UP000249005">
    <property type="component" value="Chromosome 1"/>
</dbReference>
<reference evidence="8 9" key="1">
    <citation type="submission" date="2018-06" db="EMBL/GenBank/DDBJ databases">
        <authorList>
            <consortium name="Pathogen Informatics"/>
            <person name="Doyle S."/>
        </authorList>
    </citation>
    <scope>NUCLEOTIDE SEQUENCE [LARGE SCALE GENOMIC DNA]</scope>
    <source>
        <strain evidence="8 9">NCTC12151</strain>
    </source>
</reference>
<sequence length="368" mass="41979">MAMDNSNILPHERYLIHRGDDIDLIELALLLWRERWWIFTSIALSLTLALGYLFITPAQWVATSYVTAPRLAGFSEYLAQRRAVSLVLGLNVTPDDVSNQLFGHFTAMARRPNEKHAYLATTDYFQAQTQGMDEKDIRRRLEQMAERELLVITPDEKRLIPYFVIEAKADSPDVARALMAGYIDHINRQVLQQDENEFQNRVEALVAARQKELADIEFSLQTQHDNQLKELNRALDVARQAGITDYYTRGSEQAGTKIELANSIHKYMLGENYLNAEINALKNSPRVYPVRYYDIQRELRILAPLLKQNATDSAHCYQFTLDASVKKSHPKSLLILMLAALLGELQAQESLCYATPLPSTIAKKTPLN</sequence>
<evidence type="ECO:0000259" key="7">
    <source>
        <dbReference type="Pfam" id="PF02706"/>
    </source>
</evidence>
<dbReference type="AlphaFoldDB" id="A0A2X4UYY5"/>
<dbReference type="PANTHER" id="PTHR32309:SF13">
    <property type="entry name" value="FERRIC ENTEROBACTIN TRANSPORT PROTEIN FEPE"/>
    <property type="match status" value="1"/>
</dbReference>
<accession>A0A2X4UYY5</accession>
<evidence type="ECO:0000256" key="4">
    <source>
        <dbReference type="ARBA" id="ARBA00022989"/>
    </source>
</evidence>
<gene>
    <name evidence="8" type="primary">wzzB_2</name>
    <name evidence="8" type="ORF">NCTC12151_03388</name>
</gene>
<name>A0A2X4UYY5_9GAMM</name>
<keyword evidence="3 6" id="KW-0812">Transmembrane</keyword>
<dbReference type="InterPro" id="IPR003856">
    <property type="entry name" value="LPS_length_determ_N"/>
</dbReference>
<feature type="transmembrane region" description="Helical" evidence="6">
    <location>
        <begin position="36"/>
        <end position="55"/>
    </location>
</feature>
<evidence type="ECO:0000313" key="8">
    <source>
        <dbReference type="EMBL" id="SQI44041.1"/>
    </source>
</evidence>
<dbReference type="RefSeq" id="WP_111741663.1">
    <property type="nucleotide sequence ID" value="NZ_LR698987.1"/>
</dbReference>
<keyword evidence="2" id="KW-1003">Cell membrane</keyword>
<protein>
    <submittedName>
        <fullName evidence="8">Polysaccharide antigen chain regulator</fullName>
    </submittedName>
</protein>
<dbReference type="PANTHER" id="PTHR32309">
    <property type="entry name" value="TYROSINE-PROTEIN KINASE"/>
    <property type="match status" value="1"/>
</dbReference>
<dbReference type="Gene3D" id="3.30.1890.10">
    <property type="entry name" value="FepE-like"/>
    <property type="match status" value="1"/>
</dbReference>
<organism evidence="8 9">
    <name type="scientific">Leminorella richardii</name>
    <dbReference type="NCBI Taxonomy" id="158841"/>
    <lineage>
        <taxon>Bacteria</taxon>
        <taxon>Pseudomonadati</taxon>
        <taxon>Pseudomonadota</taxon>
        <taxon>Gammaproteobacteria</taxon>
        <taxon>Enterobacterales</taxon>
        <taxon>Budviciaceae</taxon>
        <taxon>Leminorella</taxon>
    </lineage>
</organism>
<keyword evidence="9" id="KW-1185">Reference proteome</keyword>
<evidence type="ECO:0000256" key="2">
    <source>
        <dbReference type="ARBA" id="ARBA00022475"/>
    </source>
</evidence>
<keyword evidence="5 6" id="KW-0472">Membrane</keyword>
<dbReference type="EMBL" id="LS483470">
    <property type="protein sequence ID" value="SQI44041.1"/>
    <property type="molecule type" value="Genomic_DNA"/>
</dbReference>
<keyword evidence="4 6" id="KW-1133">Transmembrane helix</keyword>
<proteinExistence type="predicted"/>
<dbReference type="SUPFAM" id="SSF160355">
    <property type="entry name" value="Bacterial polysaccharide co-polymerase-like"/>
    <property type="match status" value="1"/>
</dbReference>